<evidence type="ECO:0000259" key="1">
    <source>
        <dbReference type="PROSITE" id="PS50914"/>
    </source>
</evidence>
<proteinExistence type="predicted"/>
<dbReference type="RefSeq" id="WP_400882313.1">
    <property type="nucleotide sequence ID" value="NZ_JBIWXY010000002.1"/>
</dbReference>
<feature type="domain" description="BON" evidence="1">
    <location>
        <begin position="31"/>
        <end position="101"/>
    </location>
</feature>
<dbReference type="InterPro" id="IPR018392">
    <property type="entry name" value="LysM"/>
</dbReference>
<dbReference type="PROSITE" id="PS51782">
    <property type="entry name" value="LYSM"/>
    <property type="match status" value="1"/>
</dbReference>
<dbReference type="CDD" id="cd00118">
    <property type="entry name" value="LysM"/>
    <property type="match status" value="1"/>
</dbReference>
<evidence type="ECO:0000259" key="2">
    <source>
        <dbReference type="PROSITE" id="PS51782"/>
    </source>
</evidence>
<dbReference type="PANTHER" id="PTHR34700:SF8">
    <property type="entry name" value="POTASSIUM BINDING PROTEIN KBP"/>
    <property type="match status" value="1"/>
</dbReference>
<dbReference type="InterPro" id="IPR007055">
    <property type="entry name" value="BON_dom"/>
</dbReference>
<dbReference type="Proteomes" id="UP001617669">
    <property type="component" value="Unassembled WGS sequence"/>
</dbReference>
<name>A0ABW8GNK6_9PROT</name>
<accession>A0ABW8GNK6</accession>
<dbReference type="Pfam" id="PF04972">
    <property type="entry name" value="BON"/>
    <property type="match status" value="1"/>
</dbReference>
<dbReference type="Pfam" id="PF01476">
    <property type="entry name" value="LysM"/>
    <property type="match status" value="1"/>
</dbReference>
<reference evidence="3 4" key="1">
    <citation type="submission" date="2024-11" db="EMBL/GenBank/DDBJ databases">
        <authorList>
            <person name="Kaparullina E.N."/>
            <person name="Delegan Y.A."/>
            <person name="Doronina N.V."/>
        </authorList>
    </citation>
    <scope>NUCLEOTIDE SEQUENCE [LARGE SCALE GENOMIC DNA]</scope>
    <source>
        <strain evidence="3 4">7sh_L</strain>
    </source>
</reference>
<gene>
    <name evidence="3" type="primary">lysM</name>
    <name evidence="3" type="ORF">ACIKP9_10325</name>
</gene>
<sequence>MGLISFIKDAGEKLFGTHPAVEAKAENPVTSANATASQAILNYIHKMELDAEGLQVDFDGATGKVTVGGTAATQEIKEKILLCCGNINGVSEVVDNLKVTAAETAPVFYTVVRGDTLSKIAKEHYGNANAYMKIFEANKPMLNHPDKIYPGQTLRIPQ</sequence>
<dbReference type="PANTHER" id="PTHR34700">
    <property type="entry name" value="POTASSIUM BINDING PROTEIN KBP"/>
    <property type="match status" value="1"/>
</dbReference>
<keyword evidence="4" id="KW-1185">Reference proteome</keyword>
<protein>
    <submittedName>
        <fullName evidence="3">Peptidoglycan-binding protein LysM</fullName>
    </submittedName>
</protein>
<feature type="domain" description="LysM" evidence="2">
    <location>
        <begin position="107"/>
        <end position="156"/>
    </location>
</feature>
<dbReference type="EMBL" id="JBIWXY010000002">
    <property type="protein sequence ID" value="MFJ5446622.1"/>
    <property type="molecule type" value="Genomic_DNA"/>
</dbReference>
<dbReference type="SMART" id="SM00257">
    <property type="entry name" value="LysM"/>
    <property type="match status" value="1"/>
</dbReference>
<dbReference type="PROSITE" id="PS50914">
    <property type="entry name" value="BON"/>
    <property type="match status" value="1"/>
</dbReference>
<dbReference type="InterPro" id="IPR052196">
    <property type="entry name" value="Bact_Kbp"/>
</dbReference>
<dbReference type="NCBIfam" id="NF008399">
    <property type="entry name" value="PRK11198.1"/>
    <property type="match status" value="1"/>
</dbReference>
<evidence type="ECO:0000313" key="3">
    <source>
        <dbReference type="EMBL" id="MFJ5446622.1"/>
    </source>
</evidence>
<comment type="caution">
    <text evidence="3">The sequence shown here is derived from an EMBL/GenBank/DDBJ whole genome shotgun (WGS) entry which is preliminary data.</text>
</comment>
<organism evidence="3 4">
    <name type="scientific">Methylobacillus methanolivorans</name>
    <dbReference type="NCBI Taxonomy" id="1848927"/>
    <lineage>
        <taxon>Bacteria</taxon>
        <taxon>Pseudomonadati</taxon>
        <taxon>Pseudomonadota</taxon>
        <taxon>Betaproteobacteria</taxon>
        <taxon>Nitrosomonadales</taxon>
        <taxon>Methylophilaceae</taxon>
        <taxon>Methylobacillus</taxon>
    </lineage>
</organism>
<dbReference type="InterPro" id="IPR036779">
    <property type="entry name" value="LysM_dom_sf"/>
</dbReference>
<dbReference type="SUPFAM" id="SSF54106">
    <property type="entry name" value="LysM domain"/>
    <property type="match status" value="1"/>
</dbReference>
<dbReference type="Gene3D" id="3.10.350.10">
    <property type="entry name" value="LysM domain"/>
    <property type="match status" value="1"/>
</dbReference>
<evidence type="ECO:0000313" key="4">
    <source>
        <dbReference type="Proteomes" id="UP001617669"/>
    </source>
</evidence>